<organism evidence="4">
    <name type="scientific">marine metagenome</name>
    <dbReference type="NCBI Taxonomy" id="408172"/>
    <lineage>
        <taxon>unclassified sequences</taxon>
        <taxon>metagenomes</taxon>
        <taxon>ecological metagenomes</taxon>
    </lineage>
</organism>
<feature type="domain" description="Ribosomal RNA methyltransferase FtsJ" evidence="3">
    <location>
        <begin position="33"/>
        <end position="102"/>
    </location>
</feature>
<evidence type="ECO:0000259" key="3">
    <source>
        <dbReference type="Pfam" id="PF01728"/>
    </source>
</evidence>
<name>A0A382C9X0_9ZZZZ</name>
<dbReference type="InterPro" id="IPR002877">
    <property type="entry name" value="RNA_MeTrfase_FtsJ_dom"/>
</dbReference>
<proteinExistence type="inferred from homology"/>
<protein>
    <recommendedName>
        <fullName evidence="3">Ribosomal RNA methyltransferase FtsJ domain-containing protein</fullName>
    </recommendedName>
</protein>
<dbReference type="GO" id="GO:0032259">
    <property type="term" value="P:methylation"/>
    <property type="evidence" value="ECO:0007669"/>
    <property type="project" value="InterPro"/>
</dbReference>
<dbReference type="PANTHER" id="PTHR32319">
    <property type="entry name" value="BACTERIAL HEMOLYSIN-LIKE PROTEIN"/>
    <property type="match status" value="1"/>
</dbReference>
<evidence type="ECO:0000256" key="1">
    <source>
        <dbReference type="ARBA" id="ARBA00022884"/>
    </source>
</evidence>
<dbReference type="Pfam" id="PF01728">
    <property type="entry name" value="FtsJ"/>
    <property type="match status" value="1"/>
</dbReference>
<dbReference type="GO" id="GO:0008168">
    <property type="term" value="F:methyltransferase activity"/>
    <property type="evidence" value="ECO:0007669"/>
    <property type="project" value="InterPro"/>
</dbReference>
<keyword evidence="1" id="KW-0694">RNA-binding</keyword>
<dbReference type="PANTHER" id="PTHR32319:SF0">
    <property type="entry name" value="BACTERIAL HEMOLYSIN-LIKE PROTEIN"/>
    <property type="match status" value="1"/>
</dbReference>
<evidence type="ECO:0000256" key="2">
    <source>
        <dbReference type="ARBA" id="ARBA00029460"/>
    </source>
</evidence>
<dbReference type="SUPFAM" id="SSF53335">
    <property type="entry name" value="S-adenosyl-L-methionine-dependent methyltransferases"/>
    <property type="match status" value="1"/>
</dbReference>
<dbReference type="InterPro" id="IPR047048">
    <property type="entry name" value="TlyA"/>
</dbReference>
<dbReference type="InterPro" id="IPR029063">
    <property type="entry name" value="SAM-dependent_MTases_sf"/>
</dbReference>
<evidence type="ECO:0000313" key="4">
    <source>
        <dbReference type="EMBL" id="SVB22491.1"/>
    </source>
</evidence>
<dbReference type="PROSITE" id="PS50889">
    <property type="entry name" value="S4"/>
    <property type="match status" value="1"/>
</dbReference>
<feature type="non-terminal residue" evidence="4">
    <location>
        <position position="102"/>
    </location>
</feature>
<dbReference type="GO" id="GO:0003723">
    <property type="term" value="F:RNA binding"/>
    <property type="evidence" value="ECO:0007669"/>
    <property type="project" value="UniProtKB-KW"/>
</dbReference>
<dbReference type="AlphaFoldDB" id="A0A382C9X0"/>
<sequence>MAGRVYVNNQKAYKAGQQIRADVQIYIKKTLDYVSRGGTKLFHALKTFGISTAGLTALDVGASTGGFTDCLIQNKAGKVYALDVGHGQMDYRLSLDQRVYLM</sequence>
<dbReference type="InterPro" id="IPR036986">
    <property type="entry name" value="S4_RNA-bd_sf"/>
</dbReference>
<comment type="similarity">
    <text evidence="2">Belongs to the TlyA family.</text>
</comment>
<dbReference type="Gene3D" id="3.10.290.10">
    <property type="entry name" value="RNA-binding S4 domain"/>
    <property type="match status" value="1"/>
</dbReference>
<dbReference type="Gene3D" id="3.40.50.150">
    <property type="entry name" value="Vaccinia Virus protein VP39"/>
    <property type="match status" value="1"/>
</dbReference>
<reference evidence="4" key="1">
    <citation type="submission" date="2018-05" db="EMBL/GenBank/DDBJ databases">
        <authorList>
            <person name="Lanie J.A."/>
            <person name="Ng W.-L."/>
            <person name="Kazmierczak K.M."/>
            <person name="Andrzejewski T.M."/>
            <person name="Davidsen T.M."/>
            <person name="Wayne K.J."/>
            <person name="Tettelin H."/>
            <person name="Glass J.I."/>
            <person name="Rusch D."/>
            <person name="Podicherti R."/>
            <person name="Tsui H.-C.T."/>
            <person name="Winkler M.E."/>
        </authorList>
    </citation>
    <scope>NUCLEOTIDE SEQUENCE</scope>
</reference>
<gene>
    <name evidence="4" type="ORF">METZ01_LOCUS175345</name>
</gene>
<dbReference type="EMBL" id="UINC01033345">
    <property type="protein sequence ID" value="SVB22491.1"/>
    <property type="molecule type" value="Genomic_DNA"/>
</dbReference>
<accession>A0A382C9X0</accession>